<evidence type="ECO:0000256" key="3">
    <source>
        <dbReference type="ARBA" id="ARBA00022691"/>
    </source>
</evidence>
<dbReference type="RefSeq" id="WP_069305336.1">
    <property type="nucleotide sequence ID" value="NZ_MCRJ01000001.1"/>
</dbReference>
<evidence type="ECO:0000313" key="7">
    <source>
        <dbReference type="Proteomes" id="UP000094622"/>
    </source>
</evidence>
<dbReference type="GO" id="GO:0070038">
    <property type="term" value="F:rRNA (pseudouridine-N3-)-methyltransferase activity"/>
    <property type="evidence" value="ECO:0007669"/>
    <property type="project" value="UniProtKB-UniRule"/>
</dbReference>
<dbReference type="CDD" id="cd18081">
    <property type="entry name" value="RlmH-like"/>
    <property type="match status" value="1"/>
</dbReference>
<dbReference type="SUPFAM" id="SSF75217">
    <property type="entry name" value="alpha/beta knot"/>
    <property type="match status" value="1"/>
</dbReference>
<sequence length="160" mass="17074">MRIVIHAVGRLKAGPERDLVARYLDRAEKAGRAVGFTGVSVREIPESRAAQAAARKDEEAAALLAGLADRSLVIALDERGETPSSEAFAAEIGTARDAGQGELALLIGGADGHGPAVLQRAARRIALGRMTWPHQIVRILVAEQIYRTVTILSGHPYHRA</sequence>
<feature type="binding site" evidence="5">
    <location>
        <position position="108"/>
    </location>
    <ligand>
        <name>S-adenosyl-L-methionine</name>
        <dbReference type="ChEBI" id="CHEBI:59789"/>
    </ligand>
</feature>
<feature type="binding site" evidence="5">
    <location>
        <begin position="127"/>
        <end position="132"/>
    </location>
    <ligand>
        <name>S-adenosyl-L-methionine</name>
        <dbReference type="ChEBI" id="CHEBI:59789"/>
    </ligand>
</feature>
<dbReference type="EC" id="2.1.1.177" evidence="5"/>
<dbReference type="OrthoDB" id="9806643at2"/>
<dbReference type="InterPro" id="IPR029028">
    <property type="entry name" value="Alpha/beta_knot_MTases"/>
</dbReference>
<dbReference type="PANTHER" id="PTHR33603:SF1">
    <property type="entry name" value="RIBOSOMAL RNA LARGE SUBUNIT METHYLTRANSFERASE H"/>
    <property type="match status" value="1"/>
</dbReference>
<dbReference type="Pfam" id="PF02590">
    <property type="entry name" value="SPOUT_MTase"/>
    <property type="match status" value="1"/>
</dbReference>
<dbReference type="HAMAP" id="MF_00658">
    <property type="entry name" value="23SrRNA_methyltr_H"/>
    <property type="match status" value="1"/>
</dbReference>
<dbReference type="PATRIC" id="fig|1439726.3.peg.30"/>
<organism evidence="6 7">
    <name type="scientific">Methylobrevis pamukkalensis</name>
    <dbReference type="NCBI Taxonomy" id="1439726"/>
    <lineage>
        <taxon>Bacteria</taxon>
        <taxon>Pseudomonadati</taxon>
        <taxon>Pseudomonadota</taxon>
        <taxon>Alphaproteobacteria</taxon>
        <taxon>Hyphomicrobiales</taxon>
        <taxon>Pleomorphomonadaceae</taxon>
        <taxon>Methylobrevis</taxon>
    </lineage>
</organism>
<gene>
    <name evidence="5 6" type="primary">rlmH</name>
    <name evidence="6" type="ORF">A6302_00029</name>
</gene>
<name>A0A1E3H876_9HYPH</name>
<comment type="subunit">
    <text evidence="5">Homodimer.</text>
</comment>
<comment type="similarity">
    <text evidence="4 5">Belongs to the RNA methyltransferase RlmH family.</text>
</comment>
<dbReference type="InterPro" id="IPR029026">
    <property type="entry name" value="tRNA_m1G_MTases_N"/>
</dbReference>
<evidence type="ECO:0000256" key="4">
    <source>
        <dbReference type="ARBA" id="ARBA00038303"/>
    </source>
</evidence>
<evidence type="ECO:0000256" key="1">
    <source>
        <dbReference type="ARBA" id="ARBA00022603"/>
    </source>
</evidence>
<comment type="function">
    <text evidence="5">Specifically methylates the pseudouridine at position 1915 (m3Psi1915) in 23S rRNA.</text>
</comment>
<dbReference type="GO" id="GO:0005737">
    <property type="term" value="C:cytoplasm"/>
    <property type="evidence" value="ECO:0007669"/>
    <property type="project" value="UniProtKB-SubCell"/>
</dbReference>
<accession>A0A1E3H876</accession>
<dbReference type="NCBIfam" id="NF000989">
    <property type="entry name" value="PRK00103.2-3"/>
    <property type="match status" value="1"/>
</dbReference>
<evidence type="ECO:0000313" key="6">
    <source>
        <dbReference type="EMBL" id="ODN72538.1"/>
    </source>
</evidence>
<dbReference type="AlphaFoldDB" id="A0A1E3H876"/>
<keyword evidence="3 5" id="KW-0949">S-adenosyl-L-methionine</keyword>
<keyword evidence="5" id="KW-0963">Cytoplasm</keyword>
<evidence type="ECO:0000256" key="5">
    <source>
        <dbReference type="HAMAP-Rule" id="MF_00658"/>
    </source>
</evidence>
<keyword evidence="5" id="KW-0698">rRNA processing</keyword>
<keyword evidence="1 5" id="KW-0489">Methyltransferase</keyword>
<dbReference type="Proteomes" id="UP000094622">
    <property type="component" value="Unassembled WGS sequence"/>
</dbReference>
<comment type="catalytic activity">
    <reaction evidence="5">
        <text>pseudouridine(1915) in 23S rRNA + S-adenosyl-L-methionine = N(3)-methylpseudouridine(1915) in 23S rRNA + S-adenosyl-L-homocysteine + H(+)</text>
        <dbReference type="Rhea" id="RHEA:42752"/>
        <dbReference type="Rhea" id="RHEA-COMP:10221"/>
        <dbReference type="Rhea" id="RHEA-COMP:10222"/>
        <dbReference type="ChEBI" id="CHEBI:15378"/>
        <dbReference type="ChEBI" id="CHEBI:57856"/>
        <dbReference type="ChEBI" id="CHEBI:59789"/>
        <dbReference type="ChEBI" id="CHEBI:65314"/>
        <dbReference type="ChEBI" id="CHEBI:74486"/>
        <dbReference type="EC" id="2.1.1.177"/>
    </reaction>
</comment>
<comment type="caution">
    <text evidence="6">The sequence shown here is derived from an EMBL/GenBank/DDBJ whole genome shotgun (WGS) entry which is preliminary data.</text>
</comment>
<dbReference type="EMBL" id="MCRJ01000001">
    <property type="protein sequence ID" value="ODN72538.1"/>
    <property type="molecule type" value="Genomic_DNA"/>
</dbReference>
<dbReference type="PIRSF" id="PIRSF004505">
    <property type="entry name" value="MT_bac"/>
    <property type="match status" value="1"/>
</dbReference>
<feature type="binding site" evidence="5">
    <location>
        <position position="76"/>
    </location>
    <ligand>
        <name>S-adenosyl-L-methionine</name>
        <dbReference type="ChEBI" id="CHEBI:59789"/>
    </ligand>
</feature>
<dbReference type="Gene3D" id="3.40.1280.10">
    <property type="match status" value="1"/>
</dbReference>
<dbReference type="PANTHER" id="PTHR33603">
    <property type="entry name" value="METHYLTRANSFERASE"/>
    <property type="match status" value="1"/>
</dbReference>
<comment type="subcellular location">
    <subcellularLocation>
        <location evidence="5">Cytoplasm</location>
    </subcellularLocation>
</comment>
<proteinExistence type="inferred from homology"/>
<reference evidence="6 7" key="1">
    <citation type="submission" date="2016-07" db="EMBL/GenBank/DDBJ databases">
        <title>Draft Genome Sequence of Methylobrevis pamukkalensis PK2.</title>
        <authorList>
            <person name="Vasilenko O.V."/>
            <person name="Doronina N.V."/>
            <person name="Shmareva M.N."/>
            <person name="Tarlachkov S.V."/>
            <person name="Mustakhimov I."/>
            <person name="Trotsenko Y.A."/>
        </authorList>
    </citation>
    <scope>NUCLEOTIDE SEQUENCE [LARGE SCALE GENOMIC DNA]</scope>
    <source>
        <strain evidence="6 7">PK2</strain>
    </source>
</reference>
<keyword evidence="7" id="KW-1185">Reference proteome</keyword>
<dbReference type="InterPro" id="IPR003742">
    <property type="entry name" value="RlmH-like"/>
</dbReference>
<protein>
    <recommendedName>
        <fullName evidence="5">Ribosomal RNA large subunit methyltransferase H</fullName>
        <ecNumber evidence="5">2.1.1.177</ecNumber>
    </recommendedName>
    <alternativeName>
        <fullName evidence="5">23S rRNA (pseudouridine1915-N3)-methyltransferase</fullName>
    </alternativeName>
    <alternativeName>
        <fullName evidence="5">23S rRNA m3Psi1915 methyltransferase</fullName>
    </alternativeName>
    <alternativeName>
        <fullName evidence="5">rRNA (pseudouridine-N3-)-methyltransferase RlmH</fullName>
    </alternativeName>
</protein>
<evidence type="ECO:0000256" key="2">
    <source>
        <dbReference type="ARBA" id="ARBA00022679"/>
    </source>
</evidence>
<keyword evidence="2 5" id="KW-0808">Transferase</keyword>